<dbReference type="PANTHER" id="PTHR43484">
    <property type="match status" value="1"/>
</dbReference>
<feature type="domain" description="Flagellar motor switch protein FliN-like C-terminal" evidence="8">
    <location>
        <begin position="40"/>
        <end position="108"/>
    </location>
</feature>
<dbReference type="eggNOG" id="COG1886">
    <property type="taxonomic scope" value="Bacteria"/>
</dbReference>
<sequence length="111" mass="11998">MSQEKDVKETNSDAIVEEVILEPMNEGGAGDKLKSDPLDLVKNVKVTLDVYLGDANLTVAELTALTSESVVKMNKQLNDPIELLLDGKVVARGKLVAVDDVFGIQITETSR</sequence>
<comment type="similarity">
    <text evidence="2">Belongs to the FliN/MopA/SpaO family.</text>
</comment>
<dbReference type="InterPro" id="IPR001172">
    <property type="entry name" value="FliN_T3SS_HrcQb"/>
</dbReference>
<dbReference type="STRING" id="349521.HCH_04069"/>
<keyword evidence="9" id="KW-0969">Cilium</keyword>
<organism evidence="9 10">
    <name type="scientific">Hahella chejuensis (strain KCTC 2396)</name>
    <dbReference type="NCBI Taxonomy" id="349521"/>
    <lineage>
        <taxon>Bacteria</taxon>
        <taxon>Pseudomonadati</taxon>
        <taxon>Pseudomonadota</taxon>
        <taxon>Gammaproteobacteria</taxon>
        <taxon>Oceanospirillales</taxon>
        <taxon>Hahellaceae</taxon>
        <taxon>Hahella</taxon>
    </lineage>
</organism>
<dbReference type="Pfam" id="PF01052">
    <property type="entry name" value="FliMN_C"/>
    <property type="match status" value="1"/>
</dbReference>
<keyword evidence="6" id="KW-0283">Flagellar rotation</keyword>
<dbReference type="Proteomes" id="UP000000238">
    <property type="component" value="Chromosome"/>
</dbReference>
<evidence type="ECO:0000313" key="10">
    <source>
        <dbReference type="Proteomes" id="UP000000238"/>
    </source>
</evidence>
<evidence type="ECO:0000256" key="2">
    <source>
        <dbReference type="ARBA" id="ARBA00009226"/>
    </source>
</evidence>
<dbReference type="GO" id="GO:0009425">
    <property type="term" value="C:bacterial-type flagellum basal body"/>
    <property type="evidence" value="ECO:0007669"/>
    <property type="project" value="InterPro"/>
</dbReference>
<evidence type="ECO:0000256" key="5">
    <source>
        <dbReference type="ARBA" id="ARBA00022500"/>
    </source>
</evidence>
<dbReference type="Gene3D" id="2.30.330.10">
    <property type="entry name" value="SpoA-like"/>
    <property type="match status" value="1"/>
</dbReference>
<evidence type="ECO:0000313" key="9">
    <source>
        <dbReference type="EMBL" id="ABC30782.1"/>
    </source>
</evidence>
<dbReference type="InterPro" id="IPR001543">
    <property type="entry name" value="FliN-like_C"/>
</dbReference>
<protein>
    <recommendedName>
        <fullName evidence="3">Flagellar motor switch protein FliN</fullName>
    </recommendedName>
</protein>
<comment type="subcellular location">
    <subcellularLocation>
        <location evidence="1">Cell membrane</location>
        <topology evidence="1">Peripheral membrane protein</topology>
        <orientation evidence="1">Cytoplasmic side</orientation>
    </subcellularLocation>
</comment>
<dbReference type="GO" id="GO:0005886">
    <property type="term" value="C:plasma membrane"/>
    <property type="evidence" value="ECO:0007669"/>
    <property type="project" value="UniProtKB-SubCell"/>
</dbReference>
<evidence type="ECO:0000256" key="6">
    <source>
        <dbReference type="ARBA" id="ARBA00022779"/>
    </source>
</evidence>
<dbReference type="RefSeq" id="WP_011397849.1">
    <property type="nucleotide sequence ID" value="NC_007645.1"/>
</dbReference>
<keyword evidence="5" id="KW-0145">Chemotaxis</keyword>
<proteinExistence type="inferred from homology"/>
<keyword evidence="7" id="KW-0472">Membrane</keyword>
<keyword evidence="10" id="KW-1185">Reference proteome</keyword>
<keyword evidence="4" id="KW-1003">Cell membrane</keyword>
<reference evidence="9 10" key="1">
    <citation type="journal article" date="2005" name="Nucleic Acids Res.">
        <title>Genomic blueprint of Hahella chejuensis, a marine microbe producing an algicidal agent.</title>
        <authorList>
            <person name="Jeong H."/>
            <person name="Yim J.H."/>
            <person name="Lee C."/>
            <person name="Choi S.-H."/>
            <person name="Park Y.K."/>
            <person name="Yoon S.H."/>
            <person name="Hur C.-G."/>
            <person name="Kang H.-Y."/>
            <person name="Kim D."/>
            <person name="Lee H.H."/>
            <person name="Park K.H."/>
            <person name="Park S.-H."/>
            <person name="Park H.-S."/>
            <person name="Lee H.K."/>
            <person name="Oh T.K."/>
            <person name="Kim J.F."/>
        </authorList>
    </citation>
    <scope>NUCLEOTIDE SEQUENCE [LARGE SCALE GENOMIC DNA]</scope>
    <source>
        <strain evidence="9 10">KCTC 2396</strain>
    </source>
</reference>
<dbReference type="AlphaFoldDB" id="Q2SEZ2"/>
<evidence type="ECO:0000256" key="7">
    <source>
        <dbReference type="ARBA" id="ARBA00023136"/>
    </source>
</evidence>
<dbReference type="PANTHER" id="PTHR43484:SF1">
    <property type="entry name" value="FLAGELLAR MOTOR SWITCH PROTEIN FLIN"/>
    <property type="match status" value="1"/>
</dbReference>
<dbReference type="SUPFAM" id="SSF101801">
    <property type="entry name" value="Surface presentation of antigens (SPOA)"/>
    <property type="match status" value="1"/>
</dbReference>
<dbReference type="GO" id="GO:0006935">
    <property type="term" value="P:chemotaxis"/>
    <property type="evidence" value="ECO:0007669"/>
    <property type="project" value="UniProtKB-KW"/>
</dbReference>
<dbReference type="PRINTS" id="PR00956">
    <property type="entry name" value="FLGMOTORFLIN"/>
</dbReference>
<dbReference type="OrthoDB" id="5956226at2"/>
<gene>
    <name evidence="9" type="primary">fliN1</name>
    <name evidence="9" type="ordered locus">HCH_04069</name>
</gene>
<evidence type="ECO:0000256" key="3">
    <source>
        <dbReference type="ARBA" id="ARBA00021897"/>
    </source>
</evidence>
<dbReference type="EMBL" id="CP000155">
    <property type="protein sequence ID" value="ABC30782.1"/>
    <property type="molecule type" value="Genomic_DNA"/>
</dbReference>
<keyword evidence="9" id="KW-0966">Cell projection</keyword>
<dbReference type="GO" id="GO:0003774">
    <property type="term" value="F:cytoskeletal motor activity"/>
    <property type="evidence" value="ECO:0007669"/>
    <property type="project" value="InterPro"/>
</dbReference>
<dbReference type="HOGENOM" id="CLU_097058_4_1_6"/>
<name>Q2SEZ2_HAHCH</name>
<dbReference type="InterPro" id="IPR051469">
    <property type="entry name" value="FliN/MopA/SpaO"/>
</dbReference>
<dbReference type="InterPro" id="IPR036429">
    <property type="entry name" value="SpoA-like_sf"/>
</dbReference>
<evidence type="ECO:0000256" key="4">
    <source>
        <dbReference type="ARBA" id="ARBA00022475"/>
    </source>
</evidence>
<dbReference type="GO" id="GO:0071973">
    <property type="term" value="P:bacterial-type flagellum-dependent cell motility"/>
    <property type="evidence" value="ECO:0007669"/>
    <property type="project" value="InterPro"/>
</dbReference>
<evidence type="ECO:0000259" key="8">
    <source>
        <dbReference type="Pfam" id="PF01052"/>
    </source>
</evidence>
<accession>Q2SEZ2</accession>
<keyword evidence="9" id="KW-0282">Flagellum</keyword>
<dbReference type="KEGG" id="hch:HCH_04069"/>
<evidence type="ECO:0000256" key="1">
    <source>
        <dbReference type="ARBA" id="ARBA00004413"/>
    </source>
</evidence>